<protein>
    <recommendedName>
        <fullName evidence="5">Response regulator receiver domain-containing protein</fullName>
    </recommendedName>
</protein>
<evidence type="ECO:0000313" key="4">
    <source>
        <dbReference type="Proteomes" id="UP000264693"/>
    </source>
</evidence>
<dbReference type="Gene3D" id="3.40.50.2300">
    <property type="match status" value="1"/>
</dbReference>
<reference evidence="1 4" key="3">
    <citation type="submission" date="2018-08" db="EMBL/GenBank/DDBJ databases">
        <title>Complete genome of the Arcobacter marinus type strain JCM 15502.</title>
        <authorList>
            <person name="Miller W.G."/>
            <person name="Yee E."/>
            <person name="Huynh S."/>
            <person name="Parker C.T."/>
        </authorList>
    </citation>
    <scope>NUCLEOTIDE SEQUENCE [LARGE SCALE GENOMIC DNA]</scope>
    <source>
        <strain evidence="1 4">JCM 15502</strain>
    </source>
</reference>
<dbReference type="Proteomes" id="UP000264693">
    <property type="component" value="Chromosome"/>
</dbReference>
<accession>A0A347TIE0</accession>
<reference evidence="2" key="2">
    <citation type="submission" date="2017-09" db="EMBL/GenBank/DDBJ databases">
        <authorList>
            <person name="Perez-Cataluna A."/>
            <person name="Figueras M.J."/>
            <person name="Salas-Masso N."/>
        </authorList>
    </citation>
    <scope>NUCLEOTIDE SEQUENCE</scope>
    <source>
        <strain evidence="2">CECT 7727</strain>
    </source>
</reference>
<evidence type="ECO:0000313" key="3">
    <source>
        <dbReference type="Proteomes" id="UP000224740"/>
    </source>
</evidence>
<dbReference type="InterPro" id="IPR011006">
    <property type="entry name" value="CheY-like_superfamily"/>
</dbReference>
<evidence type="ECO:0008006" key="5">
    <source>
        <dbReference type="Google" id="ProtNLM"/>
    </source>
</evidence>
<keyword evidence="3" id="KW-1185">Reference proteome</keyword>
<organism evidence="1 4">
    <name type="scientific">Malaciobacter marinus</name>
    <dbReference type="NCBI Taxonomy" id="505249"/>
    <lineage>
        <taxon>Bacteria</taxon>
        <taxon>Pseudomonadati</taxon>
        <taxon>Campylobacterota</taxon>
        <taxon>Epsilonproteobacteria</taxon>
        <taxon>Campylobacterales</taxon>
        <taxon>Arcobacteraceae</taxon>
        <taxon>Malaciobacter</taxon>
    </lineage>
</organism>
<dbReference type="KEGG" id="amar:AMRN_0601"/>
<evidence type="ECO:0000313" key="2">
    <source>
        <dbReference type="EMBL" id="PHO14401.1"/>
    </source>
</evidence>
<evidence type="ECO:0000313" key="1">
    <source>
        <dbReference type="EMBL" id="AXX86368.1"/>
    </source>
</evidence>
<dbReference type="SUPFAM" id="SSF52172">
    <property type="entry name" value="CheY-like"/>
    <property type="match status" value="1"/>
</dbReference>
<dbReference type="AlphaFoldDB" id="A0A347TIE0"/>
<proteinExistence type="predicted"/>
<sequence>MKILVFENEISEVENSFKIFNLKYYNNELEIKYYTNSQDFGDITNVDDYKLIIIDIDLSVKSAKDGFGIIDDIKEYKPEVLRRTIIITGSSQVRKKLDEKSYNFIPILQKPINYKEIFNGTKKFLT</sequence>
<dbReference type="EMBL" id="CP032101">
    <property type="protein sequence ID" value="AXX86368.1"/>
    <property type="molecule type" value="Genomic_DNA"/>
</dbReference>
<name>A0A347TIE0_9BACT</name>
<dbReference type="RefSeq" id="WP_099312187.1">
    <property type="nucleotide sequence ID" value="NZ_CP032101.1"/>
</dbReference>
<reference evidence="3" key="1">
    <citation type="submission" date="2017-09" db="EMBL/GenBank/DDBJ databases">
        <title>Arcobacter canalis sp. nov., a new species isolated from a water canal contaminated with urban sewage.</title>
        <authorList>
            <person name="Perez-Cataluna A."/>
            <person name="Salas-Masso N."/>
            <person name="Figueras M.J."/>
        </authorList>
    </citation>
    <scope>NUCLEOTIDE SEQUENCE [LARGE SCALE GENOMIC DNA]</scope>
    <source>
        <strain evidence="3">CECT 7727</strain>
    </source>
</reference>
<dbReference type="EMBL" id="NXAO01000058">
    <property type="protein sequence ID" value="PHO14401.1"/>
    <property type="molecule type" value="Genomic_DNA"/>
</dbReference>
<dbReference type="Proteomes" id="UP000224740">
    <property type="component" value="Unassembled WGS sequence"/>
</dbReference>
<gene>
    <name evidence="1" type="ORF">AMRN_0601</name>
    <name evidence="2" type="ORF">CPH92_12080</name>
</gene>